<comment type="caution">
    <text evidence="2">The sequence shown here is derived from an EMBL/GenBank/DDBJ whole genome shotgun (WGS) entry which is preliminary data.</text>
</comment>
<keyword evidence="3" id="KW-1185">Reference proteome</keyword>
<gene>
    <name evidence="2" type="ORF">ACFQ2N_07475</name>
</gene>
<feature type="transmembrane region" description="Helical" evidence="1">
    <location>
        <begin position="150"/>
        <end position="171"/>
    </location>
</feature>
<organism evidence="2 3">
    <name type="scientific">Pseudoxanthomonas kaohsiungensis</name>
    <dbReference type="NCBI Taxonomy" id="283923"/>
    <lineage>
        <taxon>Bacteria</taxon>
        <taxon>Pseudomonadati</taxon>
        <taxon>Pseudomonadota</taxon>
        <taxon>Gammaproteobacteria</taxon>
        <taxon>Lysobacterales</taxon>
        <taxon>Lysobacteraceae</taxon>
        <taxon>Pseudoxanthomonas</taxon>
    </lineage>
</organism>
<feature type="transmembrane region" description="Helical" evidence="1">
    <location>
        <begin position="118"/>
        <end position="138"/>
    </location>
</feature>
<keyword evidence="1" id="KW-1133">Transmembrane helix</keyword>
<evidence type="ECO:0000313" key="2">
    <source>
        <dbReference type="EMBL" id="MFD1042184.1"/>
    </source>
</evidence>
<dbReference type="Proteomes" id="UP001597033">
    <property type="component" value="Unassembled WGS sequence"/>
</dbReference>
<feature type="transmembrane region" description="Helical" evidence="1">
    <location>
        <begin position="85"/>
        <end position="106"/>
    </location>
</feature>
<evidence type="ECO:0000256" key="1">
    <source>
        <dbReference type="SAM" id="Phobius"/>
    </source>
</evidence>
<name>A0ABW3LXZ4_9GAMM</name>
<accession>A0ABW3LXZ4</accession>
<dbReference type="InterPro" id="IPR009339">
    <property type="entry name" value="DUF998"/>
</dbReference>
<dbReference type="Pfam" id="PF06197">
    <property type="entry name" value="DUF998"/>
    <property type="match status" value="1"/>
</dbReference>
<dbReference type="EMBL" id="JBHTKN010000004">
    <property type="protein sequence ID" value="MFD1042184.1"/>
    <property type="molecule type" value="Genomic_DNA"/>
</dbReference>
<evidence type="ECO:0000313" key="3">
    <source>
        <dbReference type="Proteomes" id="UP001597033"/>
    </source>
</evidence>
<protein>
    <submittedName>
        <fullName evidence="2">DUF998 domain-containing protein</fullName>
    </submittedName>
</protein>
<reference evidence="3" key="1">
    <citation type="journal article" date="2019" name="Int. J. Syst. Evol. Microbiol.">
        <title>The Global Catalogue of Microorganisms (GCM) 10K type strain sequencing project: providing services to taxonomists for standard genome sequencing and annotation.</title>
        <authorList>
            <consortium name="The Broad Institute Genomics Platform"/>
            <consortium name="The Broad Institute Genome Sequencing Center for Infectious Disease"/>
            <person name="Wu L."/>
            <person name="Ma J."/>
        </authorList>
    </citation>
    <scope>NUCLEOTIDE SEQUENCE [LARGE SCALE GENOMIC DNA]</scope>
    <source>
        <strain evidence="3">CCUG 55854</strain>
    </source>
</reference>
<feature type="transmembrane region" description="Helical" evidence="1">
    <location>
        <begin position="183"/>
        <end position="199"/>
    </location>
</feature>
<sequence length="205" mass="21702">MRPPVPTPARLGTLVFGLVLVFCASAVAVQAARPEYDWWQAPLSFYLAGPNSAWLQAAYYGLALATVLLAAALQRSLVASARYILVPVLLVGGGLALAVTATWPGASPGYPASDAGAFIHGVSAIAAFLLVGTAMLLQSASLHRDPHWRAVARPLLVLAALAFAGLWLHALWKALPRGGSQKVVIALYLAWLGLAGWHLRRAPRR</sequence>
<keyword evidence="1" id="KW-0812">Transmembrane</keyword>
<proteinExistence type="predicted"/>
<keyword evidence="1" id="KW-0472">Membrane</keyword>
<feature type="transmembrane region" description="Helical" evidence="1">
    <location>
        <begin position="55"/>
        <end position="73"/>
    </location>
</feature>
<dbReference type="RefSeq" id="WP_162375888.1">
    <property type="nucleotide sequence ID" value="NZ_JBHTKN010000004.1"/>
</dbReference>